<sequence length="334" mass="33357">MVGQLVMVGTDADQLSPAATDAVSTHHVGSIFLAGRSQVGSQAVAETVAALTGSASTGTAGSTPMLVATDQEGGEVQVLSGPGFSAIPSARDQAGLTAEDLRSQALAWGQELAASGVTMNLAPVADLVDIASPASNEPIGRWGRGYGGDAGTVIAQAAAFAEGMRAAGVVPTCKHFPGLGRVTANTDTASGVTDTVTTRTQDEAVSVFAGLIDAGAEVVMMSSAVYTLLDDTAPAVFSPVVVTEMLRGDLGFTGVVITDDLSAAAQLQEWEPGQRAVQAVRAGCDLVLASADAAVAAPMAQALVAAAQSDPALAARVEESALRVLALKDSLPGA</sequence>
<dbReference type="GO" id="GO:0016787">
    <property type="term" value="F:hydrolase activity"/>
    <property type="evidence" value="ECO:0007669"/>
    <property type="project" value="UniProtKB-KW"/>
</dbReference>
<dbReference type="InterPro" id="IPR019800">
    <property type="entry name" value="Glyco_hydro_3_AS"/>
</dbReference>
<dbReference type="PROSITE" id="PS00775">
    <property type="entry name" value="GLYCOSYL_HYDROL_F3"/>
    <property type="match status" value="1"/>
</dbReference>
<comment type="catalytic activity">
    <reaction evidence="1">
        <text>Hydrolysis of terminal non-reducing N-acetyl-D-hexosamine residues in N-acetyl-beta-D-hexosaminides.</text>
        <dbReference type="EC" id="3.2.1.52"/>
    </reaction>
</comment>
<evidence type="ECO:0000313" key="8">
    <source>
        <dbReference type="Proteomes" id="UP000273001"/>
    </source>
</evidence>
<feature type="domain" description="Glycoside hydrolase family 3 N-terminal" evidence="6">
    <location>
        <begin position="2"/>
        <end position="326"/>
    </location>
</feature>
<organism evidence="7 8">
    <name type="scientific">Actinomyces lilanjuaniae</name>
    <dbReference type="NCBI Taxonomy" id="2321394"/>
    <lineage>
        <taxon>Bacteria</taxon>
        <taxon>Bacillati</taxon>
        <taxon>Actinomycetota</taxon>
        <taxon>Actinomycetes</taxon>
        <taxon>Actinomycetales</taxon>
        <taxon>Actinomycetaceae</taxon>
        <taxon>Actinomyces</taxon>
    </lineage>
</organism>
<evidence type="ECO:0000259" key="6">
    <source>
        <dbReference type="Pfam" id="PF00933"/>
    </source>
</evidence>
<keyword evidence="8" id="KW-1185">Reference proteome</keyword>
<dbReference type="PANTHER" id="PTHR30480">
    <property type="entry name" value="BETA-HEXOSAMINIDASE-RELATED"/>
    <property type="match status" value="1"/>
</dbReference>
<dbReference type="Proteomes" id="UP000273001">
    <property type="component" value="Chromosome"/>
</dbReference>
<evidence type="ECO:0000256" key="4">
    <source>
        <dbReference type="ARBA" id="ARBA00022801"/>
    </source>
</evidence>
<dbReference type="PANTHER" id="PTHR30480:SF13">
    <property type="entry name" value="BETA-HEXOSAMINIDASE"/>
    <property type="match status" value="1"/>
</dbReference>
<keyword evidence="4 7" id="KW-0378">Hydrolase</keyword>
<comment type="similarity">
    <text evidence="2">Belongs to the glycosyl hydrolase 3 family.</text>
</comment>
<dbReference type="InterPro" id="IPR017853">
    <property type="entry name" value="GH"/>
</dbReference>
<gene>
    <name evidence="7" type="ORF">D5R93_02100</name>
</gene>
<evidence type="ECO:0000256" key="1">
    <source>
        <dbReference type="ARBA" id="ARBA00001231"/>
    </source>
</evidence>
<accession>A0ABN5PLN6</accession>
<dbReference type="SUPFAM" id="SSF51445">
    <property type="entry name" value="(Trans)glycosidases"/>
    <property type="match status" value="1"/>
</dbReference>
<evidence type="ECO:0000256" key="5">
    <source>
        <dbReference type="ARBA" id="ARBA00023295"/>
    </source>
</evidence>
<protein>
    <recommendedName>
        <fullName evidence="3">beta-N-acetylhexosaminidase</fullName>
        <ecNumber evidence="3">3.2.1.52</ecNumber>
    </recommendedName>
</protein>
<dbReference type="RefSeq" id="WP_120203518.1">
    <property type="nucleotide sequence ID" value="NZ_CP032514.1"/>
</dbReference>
<reference evidence="7 8" key="1">
    <citation type="submission" date="2018-09" db="EMBL/GenBank/DDBJ databases">
        <authorList>
            <person name="Li J."/>
        </authorList>
    </citation>
    <scope>NUCLEOTIDE SEQUENCE [LARGE SCALE GENOMIC DNA]</scope>
    <source>
        <strain evidence="7 8">2129</strain>
    </source>
</reference>
<evidence type="ECO:0000256" key="3">
    <source>
        <dbReference type="ARBA" id="ARBA00012663"/>
    </source>
</evidence>
<evidence type="ECO:0000313" key="7">
    <source>
        <dbReference type="EMBL" id="AYD89145.1"/>
    </source>
</evidence>
<dbReference type="InterPro" id="IPR001764">
    <property type="entry name" value="Glyco_hydro_3_N"/>
</dbReference>
<evidence type="ECO:0000256" key="2">
    <source>
        <dbReference type="ARBA" id="ARBA00005336"/>
    </source>
</evidence>
<dbReference type="EC" id="3.2.1.52" evidence="3"/>
<proteinExistence type="inferred from homology"/>
<dbReference type="Pfam" id="PF00933">
    <property type="entry name" value="Glyco_hydro_3"/>
    <property type="match status" value="1"/>
</dbReference>
<dbReference type="Gene3D" id="3.20.20.300">
    <property type="entry name" value="Glycoside hydrolase, family 3, N-terminal domain"/>
    <property type="match status" value="1"/>
</dbReference>
<name>A0ABN5PLN6_9ACTO</name>
<dbReference type="EMBL" id="CP032514">
    <property type="protein sequence ID" value="AYD89145.1"/>
    <property type="molecule type" value="Genomic_DNA"/>
</dbReference>
<dbReference type="InterPro" id="IPR036962">
    <property type="entry name" value="Glyco_hydro_3_N_sf"/>
</dbReference>
<dbReference type="InterPro" id="IPR050226">
    <property type="entry name" value="NagZ_Beta-hexosaminidase"/>
</dbReference>
<keyword evidence="5" id="KW-0326">Glycosidase</keyword>